<feature type="region of interest" description="Disordered" evidence="1">
    <location>
        <begin position="123"/>
        <end position="145"/>
    </location>
</feature>
<gene>
    <name evidence="2" type="ORF">MCHLO_13686</name>
</gene>
<evidence type="ECO:0000256" key="1">
    <source>
        <dbReference type="SAM" id="MobiDB-lite"/>
    </source>
</evidence>
<evidence type="ECO:0000313" key="2">
    <source>
        <dbReference type="EMBL" id="GAT57108.1"/>
    </source>
</evidence>
<name>A0ABQ0M161_MYCCL</name>
<reference evidence="2" key="1">
    <citation type="submission" date="2014-09" db="EMBL/GenBank/DDBJ databases">
        <title>Genome sequence of the luminous mushroom Mycena chlorophos for searching fungal bioluminescence genes.</title>
        <authorList>
            <person name="Tanaka Y."/>
            <person name="Kasuga D."/>
            <person name="Oba Y."/>
            <person name="Hase S."/>
            <person name="Sato K."/>
            <person name="Oba Y."/>
            <person name="Sakakibara Y."/>
        </authorList>
    </citation>
    <scope>NUCLEOTIDE SEQUENCE</scope>
</reference>
<dbReference type="EMBL" id="DF849392">
    <property type="protein sequence ID" value="GAT57108.1"/>
    <property type="molecule type" value="Genomic_DNA"/>
</dbReference>
<accession>A0ABQ0M161</accession>
<proteinExistence type="predicted"/>
<evidence type="ECO:0000313" key="3">
    <source>
        <dbReference type="Proteomes" id="UP000815677"/>
    </source>
</evidence>
<protein>
    <submittedName>
        <fullName evidence="2">Uncharacterized protein</fullName>
    </submittedName>
</protein>
<dbReference type="Proteomes" id="UP000815677">
    <property type="component" value="Unassembled WGS sequence"/>
</dbReference>
<keyword evidence="3" id="KW-1185">Reference proteome</keyword>
<sequence length="145" mass="16132">MLNATQRCRLALDELPVLKQAQRASVQISNSVTLLLTSAAVPCFRTRPISWTRSSSRHWSCLHLLSRMSTPGFTMPRVCDSSQCSRVDDEQTLLRMQHSLLLLGGMQSRRLARTTHKTAARASKKGVCMTQNAIPHPPTTRSCVS</sequence>
<feature type="compositionally biased region" description="Polar residues" evidence="1">
    <location>
        <begin position="129"/>
        <end position="145"/>
    </location>
</feature>
<organism evidence="2 3">
    <name type="scientific">Mycena chlorophos</name>
    <name type="common">Agaric fungus</name>
    <name type="synonym">Agaricus chlorophos</name>
    <dbReference type="NCBI Taxonomy" id="658473"/>
    <lineage>
        <taxon>Eukaryota</taxon>
        <taxon>Fungi</taxon>
        <taxon>Dikarya</taxon>
        <taxon>Basidiomycota</taxon>
        <taxon>Agaricomycotina</taxon>
        <taxon>Agaricomycetes</taxon>
        <taxon>Agaricomycetidae</taxon>
        <taxon>Agaricales</taxon>
        <taxon>Marasmiineae</taxon>
        <taxon>Mycenaceae</taxon>
        <taxon>Mycena</taxon>
    </lineage>
</organism>